<dbReference type="Pfam" id="PF04014">
    <property type="entry name" value="MazE_antitoxin"/>
    <property type="match status" value="1"/>
</dbReference>
<dbReference type="InterPro" id="IPR052731">
    <property type="entry name" value="B_subtilis_Trans_State_Reg"/>
</dbReference>
<organism evidence="3 4">
    <name type="scientific">Priestia megaterium (strain WSH-002)</name>
    <name type="common">Bacillus megaterium</name>
    <dbReference type="NCBI Taxonomy" id="1006007"/>
    <lineage>
        <taxon>Bacteria</taxon>
        <taxon>Bacillati</taxon>
        <taxon>Bacillota</taxon>
        <taxon>Bacilli</taxon>
        <taxon>Bacillales</taxon>
        <taxon>Bacillaceae</taxon>
        <taxon>Priestia</taxon>
    </lineage>
</organism>
<dbReference type="PANTHER" id="PTHR36432">
    <property type="match status" value="1"/>
</dbReference>
<dbReference type="InterPro" id="IPR037914">
    <property type="entry name" value="SpoVT-AbrB_sf"/>
</dbReference>
<evidence type="ECO:0000259" key="2">
    <source>
        <dbReference type="PROSITE" id="PS51740"/>
    </source>
</evidence>
<dbReference type="Pfam" id="PF18277">
    <property type="entry name" value="AbrB_C"/>
    <property type="match status" value="1"/>
</dbReference>
<dbReference type="NCBIfam" id="TIGR01439">
    <property type="entry name" value="lp_hng_hel_AbrB"/>
    <property type="match status" value="1"/>
</dbReference>
<protein>
    <submittedName>
        <fullName evidence="3">2-oxoglutarate dehydrogenase, E2 subunit, dihydrolipoamide succinyltransferase</fullName>
    </submittedName>
</protein>
<accession>A0A8D4BKR9</accession>
<dbReference type="InterPro" id="IPR040678">
    <property type="entry name" value="AbrB_C"/>
</dbReference>
<keyword evidence="3" id="KW-0808">Transferase</keyword>
<evidence type="ECO:0000313" key="3">
    <source>
        <dbReference type="EMBL" id="AEN90143.1"/>
    </source>
</evidence>
<dbReference type="PROSITE" id="PS51740">
    <property type="entry name" value="SPOVT_ABRB"/>
    <property type="match status" value="1"/>
</dbReference>
<dbReference type="SMART" id="SM00966">
    <property type="entry name" value="SpoVT_AbrB"/>
    <property type="match status" value="1"/>
</dbReference>
<keyword evidence="1" id="KW-0238">DNA-binding</keyword>
<reference evidence="3 4" key="1">
    <citation type="journal article" date="2011" name="J. Bacteriol.">
        <title>Complete genome sequence of the industrial strain Bacillus megaterium WSH-002.</title>
        <authorList>
            <person name="Liu L."/>
            <person name="Li Y."/>
            <person name="Zhang J."/>
            <person name="Zou W."/>
            <person name="Zhou Z."/>
            <person name="Liu J."/>
            <person name="Li X."/>
            <person name="Wang L."/>
            <person name="Chen J."/>
        </authorList>
    </citation>
    <scope>NUCLEOTIDE SEQUENCE [LARGE SCALE GENOMIC DNA]</scope>
    <source>
        <strain evidence="3 4">WSH-002</strain>
    </source>
</reference>
<dbReference type="Proteomes" id="UP000001283">
    <property type="component" value="Chromosome"/>
</dbReference>
<dbReference type="PANTHER" id="PTHR36432:SF4">
    <property type="entry name" value="TRANSITION STATE REGULATOR ABH-RELATED"/>
    <property type="match status" value="1"/>
</dbReference>
<proteinExistence type="predicted"/>
<feature type="domain" description="SpoVT-AbrB" evidence="2">
    <location>
        <begin position="14"/>
        <end position="59"/>
    </location>
</feature>
<dbReference type="SUPFAM" id="SSF89447">
    <property type="entry name" value="AbrB/MazE/MraZ-like"/>
    <property type="match status" value="1"/>
</dbReference>
<sequence length="101" mass="11402">MFTMKGMDFMKSTGIVRKVDELGRVVIPIELRRILNINTGDPVEIYVDEDIIILQKYSPYGACLVTGEITRENLTFGNGNVVLSKKGAEQLLQELERTLNK</sequence>
<dbReference type="Gene3D" id="2.10.260.10">
    <property type="match status" value="1"/>
</dbReference>
<dbReference type="GO" id="GO:0016740">
    <property type="term" value="F:transferase activity"/>
    <property type="evidence" value="ECO:0007669"/>
    <property type="project" value="UniProtKB-KW"/>
</dbReference>
<evidence type="ECO:0000313" key="4">
    <source>
        <dbReference type="Proteomes" id="UP000001283"/>
    </source>
</evidence>
<evidence type="ECO:0000256" key="1">
    <source>
        <dbReference type="PROSITE-ProRule" id="PRU01076"/>
    </source>
</evidence>
<dbReference type="InterPro" id="IPR007159">
    <property type="entry name" value="SpoVT-AbrB_dom"/>
</dbReference>
<dbReference type="KEGG" id="bmh:BMWSH_3261"/>
<name>A0A8D4BKR9_PRIMW</name>
<dbReference type="AlphaFoldDB" id="A0A8D4BKR9"/>
<dbReference type="GO" id="GO:0003677">
    <property type="term" value="F:DNA binding"/>
    <property type="evidence" value="ECO:0007669"/>
    <property type="project" value="UniProtKB-UniRule"/>
</dbReference>
<dbReference type="EMBL" id="CP003017">
    <property type="protein sequence ID" value="AEN90143.1"/>
    <property type="molecule type" value="Genomic_DNA"/>
</dbReference>
<gene>
    <name evidence="3" type="primary">abh</name>
    <name evidence="3" type="ORF">BMWSH_3261</name>
</gene>